<dbReference type="Pfam" id="PF14226">
    <property type="entry name" value="DIOX_N"/>
    <property type="match status" value="1"/>
</dbReference>
<keyword evidence="2" id="KW-0479">Metal-binding</keyword>
<evidence type="ECO:0000256" key="1">
    <source>
        <dbReference type="ARBA" id="ARBA00008056"/>
    </source>
</evidence>
<evidence type="ECO:0000313" key="7">
    <source>
        <dbReference type="EMBL" id="KAF4637397.1"/>
    </source>
</evidence>
<feature type="domain" description="Non-haem dioxygenase N-terminal" evidence="6">
    <location>
        <begin position="15"/>
        <end position="126"/>
    </location>
</feature>
<keyword evidence="4" id="KW-0408">Iron</keyword>
<keyword evidence="8" id="KW-1185">Reference proteome</keyword>
<dbReference type="InterPro" id="IPR027443">
    <property type="entry name" value="IPNS-like_sf"/>
</dbReference>
<feature type="domain" description="Isopenicillin N synthase-like Fe(2+) 2OG dioxygenase" evidence="5">
    <location>
        <begin position="158"/>
        <end position="207"/>
    </location>
</feature>
<gene>
    <name evidence="7" type="ORF">G7Y89_g699</name>
</gene>
<dbReference type="Proteomes" id="UP000566819">
    <property type="component" value="Unassembled WGS sequence"/>
</dbReference>
<dbReference type="GO" id="GO:0016491">
    <property type="term" value="F:oxidoreductase activity"/>
    <property type="evidence" value="ECO:0007669"/>
    <property type="project" value="UniProtKB-KW"/>
</dbReference>
<sequence length="263" mass="29107">MPSKTEDPKPQVFTIPLVDFSKYLHGSPSEKEECIKTIMSGFTTSGFLYLTNSRISPLSEKAKAPNNNPRANRGYSGMGVEKVSNVFDTDGSAALRTQEPDVKESLEIGSEPGDYPEKKFANIWPESLPGFKEKMTWFYKRCDDLHHDLFVEKSYMEKARAVRIGSHTDYGTVTLLFQDGTGGLQVQYPNGNFYDVDPVPGAIAINCCKYSSRFCLGMSSKSDPSDGEYAARYSITGIESLWWMGFSSVDLLQGAGGEDFALS</sequence>
<dbReference type="SUPFAM" id="SSF51197">
    <property type="entry name" value="Clavaminate synthase-like"/>
    <property type="match status" value="1"/>
</dbReference>
<dbReference type="PANTHER" id="PTHR10209:SF804">
    <property type="entry name" value="FE2OG DIOXYGENASE DOMAIN-CONTAINING PROTEIN"/>
    <property type="match status" value="1"/>
</dbReference>
<reference evidence="7 8" key="1">
    <citation type="submission" date="2020-03" db="EMBL/GenBank/DDBJ databases">
        <title>Draft Genome Sequence of Cudoniella acicularis.</title>
        <authorList>
            <person name="Buettner E."/>
            <person name="Kellner H."/>
        </authorList>
    </citation>
    <scope>NUCLEOTIDE SEQUENCE [LARGE SCALE GENOMIC DNA]</scope>
    <source>
        <strain evidence="7 8">DSM 108380</strain>
    </source>
</reference>
<dbReference type="AlphaFoldDB" id="A0A8H4RWP5"/>
<dbReference type="OrthoDB" id="288590at2759"/>
<dbReference type="InterPro" id="IPR044861">
    <property type="entry name" value="IPNS-like_FE2OG_OXY"/>
</dbReference>
<name>A0A8H4RWP5_9HELO</name>
<accession>A0A8H4RWP5</accession>
<keyword evidence="3" id="KW-0560">Oxidoreductase</keyword>
<evidence type="ECO:0000313" key="8">
    <source>
        <dbReference type="Proteomes" id="UP000566819"/>
    </source>
</evidence>
<dbReference type="InterPro" id="IPR026992">
    <property type="entry name" value="DIOX_N"/>
</dbReference>
<evidence type="ECO:0000259" key="5">
    <source>
        <dbReference type="Pfam" id="PF03171"/>
    </source>
</evidence>
<protein>
    <submittedName>
        <fullName evidence="7">Uncharacterized protein</fullName>
    </submittedName>
</protein>
<evidence type="ECO:0000259" key="6">
    <source>
        <dbReference type="Pfam" id="PF14226"/>
    </source>
</evidence>
<evidence type="ECO:0000256" key="2">
    <source>
        <dbReference type="ARBA" id="ARBA00022723"/>
    </source>
</evidence>
<dbReference type="EMBL" id="JAAMPI010000024">
    <property type="protein sequence ID" value="KAF4637397.1"/>
    <property type="molecule type" value="Genomic_DNA"/>
</dbReference>
<comment type="similarity">
    <text evidence="1">Belongs to the iron/ascorbate-dependent oxidoreductase family.</text>
</comment>
<dbReference type="GO" id="GO:0046872">
    <property type="term" value="F:metal ion binding"/>
    <property type="evidence" value="ECO:0007669"/>
    <property type="project" value="UniProtKB-KW"/>
</dbReference>
<organism evidence="7 8">
    <name type="scientific">Cudoniella acicularis</name>
    <dbReference type="NCBI Taxonomy" id="354080"/>
    <lineage>
        <taxon>Eukaryota</taxon>
        <taxon>Fungi</taxon>
        <taxon>Dikarya</taxon>
        <taxon>Ascomycota</taxon>
        <taxon>Pezizomycotina</taxon>
        <taxon>Leotiomycetes</taxon>
        <taxon>Helotiales</taxon>
        <taxon>Tricladiaceae</taxon>
        <taxon>Cudoniella</taxon>
    </lineage>
</organism>
<comment type="caution">
    <text evidence="7">The sequence shown here is derived from an EMBL/GenBank/DDBJ whole genome shotgun (WGS) entry which is preliminary data.</text>
</comment>
<proteinExistence type="inferred from homology"/>
<dbReference type="PANTHER" id="PTHR10209">
    <property type="entry name" value="OXIDOREDUCTASE, 2OG-FE II OXYGENASE FAMILY PROTEIN"/>
    <property type="match status" value="1"/>
</dbReference>
<evidence type="ECO:0000256" key="4">
    <source>
        <dbReference type="ARBA" id="ARBA00023004"/>
    </source>
</evidence>
<dbReference type="Gene3D" id="2.60.120.330">
    <property type="entry name" value="B-lactam Antibiotic, Isopenicillin N Synthase, Chain"/>
    <property type="match status" value="2"/>
</dbReference>
<evidence type="ECO:0000256" key="3">
    <source>
        <dbReference type="ARBA" id="ARBA00023002"/>
    </source>
</evidence>
<dbReference type="Pfam" id="PF03171">
    <property type="entry name" value="2OG-FeII_Oxy"/>
    <property type="match status" value="1"/>
</dbReference>